<comment type="caution">
    <text evidence="1">The sequence shown here is derived from an EMBL/GenBank/DDBJ whole genome shotgun (WGS) entry which is preliminary data.</text>
</comment>
<dbReference type="RefSeq" id="WP_069419328.1">
    <property type="nucleotide sequence ID" value="NZ_CBCRZH010000050.1"/>
</dbReference>
<proteinExistence type="predicted"/>
<dbReference type="EMBL" id="MVHT01000054">
    <property type="protein sequence ID" value="ORB00266.1"/>
    <property type="molecule type" value="Genomic_DNA"/>
</dbReference>
<evidence type="ECO:0000313" key="2">
    <source>
        <dbReference type="Proteomes" id="UP000192739"/>
    </source>
</evidence>
<name>A0A1E3SET0_MYCIE</name>
<reference evidence="1 2" key="1">
    <citation type="submission" date="2017-02" db="EMBL/GenBank/DDBJ databases">
        <title>The new phylogeny of genus Mycobacterium.</title>
        <authorList>
            <person name="Tortoli E."/>
            <person name="Trovato A."/>
            <person name="Cirillo D.M."/>
        </authorList>
    </citation>
    <scope>NUCLEOTIDE SEQUENCE [LARGE SCALE GENOMIC DNA]</scope>
    <source>
        <strain evidence="1 2">DSM 44049</strain>
    </source>
</reference>
<accession>A0A1E3SET0</accession>
<protein>
    <submittedName>
        <fullName evidence="1">Uncharacterized protein</fullName>
    </submittedName>
</protein>
<keyword evidence="2" id="KW-1185">Reference proteome</keyword>
<dbReference type="Proteomes" id="UP000192739">
    <property type="component" value="Unassembled WGS sequence"/>
</dbReference>
<sequence>MTDPIVVRVRQVDGDLSLDSQALALAFGVDVAAVSALPVVDGASRIPREWARRGKRRAKEAAAHLNSEDLLDILAFWARQDHNAELQVVFE</sequence>
<evidence type="ECO:0000313" key="1">
    <source>
        <dbReference type="EMBL" id="ORB00266.1"/>
    </source>
</evidence>
<organism evidence="1 2">
    <name type="scientific">Mycobacterium intermedium</name>
    <dbReference type="NCBI Taxonomy" id="28445"/>
    <lineage>
        <taxon>Bacteria</taxon>
        <taxon>Bacillati</taxon>
        <taxon>Actinomycetota</taxon>
        <taxon>Actinomycetes</taxon>
        <taxon>Mycobacteriales</taxon>
        <taxon>Mycobacteriaceae</taxon>
        <taxon>Mycobacterium</taxon>
        <taxon>Mycobacterium simiae complex</taxon>
    </lineage>
</organism>
<dbReference type="STRING" id="28445.BHQ20_11840"/>
<dbReference type="AlphaFoldDB" id="A0A1E3SET0"/>
<gene>
    <name evidence="1" type="ORF">BST27_18560</name>
</gene>